<dbReference type="PANTHER" id="PTHR30136">
    <property type="entry name" value="HELIX-TURN-HELIX TRANSCRIPTIONAL REGULATOR, ICLR FAMILY"/>
    <property type="match status" value="1"/>
</dbReference>
<dbReference type="InterPro" id="IPR036388">
    <property type="entry name" value="WH-like_DNA-bd_sf"/>
</dbReference>
<dbReference type="SUPFAM" id="SSF46785">
    <property type="entry name" value="Winged helix' DNA-binding domain"/>
    <property type="match status" value="1"/>
</dbReference>
<dbReference type="RefSeq" id="WP_107585743.1">
    <property type="nucleotide sequence ID" value="NZ_PZJJ01000026.1"/>
</dbReference>
<dbReference type="SUPFAM" id="SSF55781">
    <property type="entry name" value="GAF domain-like"/>
    <property type="match status" value="1"/>
</dbReference>
<dbReference type="GO" id="GO:0003677">
    <property type="term" value="F:DNA binding"/>
    <property type="evidence" value="ECO:0007669"/>
    <property type="project" value="UniProtKB-KW"/>
</dbReference>
<dbReference type="EMBL" id="PZJJ01000026">
    <property type="protein sequence ID" value="PTL38008.1"/>
    <property type="molecule type" value="Genomic_DNA"/>
</dbReference>
<dbReference type="InterPro" id="IPR036390">
    <property type="entry name" value="WH_DNA-bd_sf"/>
</dbReference>
<dbReference type="Gene3D" id="1.10.10.10">
    <property type="entry name" value="Winged helix-like DNA-binding domain superfamily/Winged helix DNA-binding domain"/>
    <property type="match status" value="1"/>
</dbReference>
<evidence type="ECO:0000256" key="3">
    <source>
        <dbReference type="ARBA" id="ARBA00023163"/>
    </source>
</evidence>
<dbReference type="InterPro" id="IPR005471">
    <property type="entry name" value="Tscrpt_reg_IclR_N"/>
</dbReference>
<dbReference type="InterPro" id="IPR050707">
    <property type="entry name" value="HTH_MetabolicPath_Reg"/>
</dbReference>
<keyword evidence="1" id="KW-0805">Transcription regulation</keyword>
<reference evidence="6 7" key="1">
    <citation type="submission" date="2018-03" db="EMBL/GenBank/DDBJ databases">
        <title>Alkalicoccus saliphilus sp. nov., isolated from a mineral pool.</title>
        <authorList>
            <person name="Zhao B."/>
        </authorList>
    </citation>
    <scope>NUCLEOTIDE SEQUENCE [LARGE SCALE GENOMIC DNA]</scope>
    <source>
        <strain evidence="6 7">6AG</strain>
    </source>
</reference>
<evidence type="ECO:0000313" key="6">
    <source>
        <dbReference type="EMBL" id="PTL38008.1"/>
    </source>
</evidence>
<dbReference type="PROSITE" id="PS51077">
    <property type="entry name" value="HTH_ICLR"/>
    <property type="match status" value="1"/>
</dbReference>
<dbReference type="Pfam" id="PF01614">
    <property type="entry name" value="IclR_C"/>
    <property type="match status" value="1"/>
</dbReference>
<dbReference type="PANTHER" id="PTHR30136:SF8">
    <property type="entry name" value="TRANSCRIPTIONAL REGULATORY PROTEIN"/>
    <property type="match status" value="1"/>
</dbReference>
<dbReference type="AlphaFoldDB" id="A0A2T4U3M2"/>
<dbReference type="InterPro" id="IPR029016">
    <property type="entry name" value="GAF-like_dom_sf"/>
</dbReference>
<organism evidence="6 7">
    <name type="scientific">Alkalicoccus saliphilus</name>
    <dbReference type="NCBI Taxonomy" id="200989"/>
    <lineage>
        <taxon>Bacteria</taxon>
        <taxon>Bacillati</taxon>
        <taxon>Bacillota</taxon>
        <taxon>Bacilli</taxon>
        <taxon>Bacillales</taxon>
        <taxon>Bacillaceae</taxon>
        <taxon>Alkalicoccus</taxon>
    </lineage>
</organism>
<accession>A0A2T4U3M2</accession>
<keyword evidence="2" id="KW-0238">DNA-binding</keyword>
<dbReference type="Proteomes" id="UP000240509">
    <property type="component" value="Unassembled WGS sequence"/>
</dbReference>
<comment type="caution">
    <text evidence="6">The sequence shown here is derived from an EMBL/GenBank/DDBJ whole genome shotgun (WGS) entry which is preliminary data.</text>
</comment>
<gene>
    <name evidence="6" type="ORF">C6Y45_13410</name>
</gene>
<keyword evidence="3" id="KW-0804">Transcription</keyword>
<dbReference type="Pfam" id="PF09339">
    <property type="entry name" value="HTH_IclR"/>
    <property type="match status" value="1"/>
</dbReference>
<keyword evidence="7" id="KW-1185">Reference proteome</keyword>
<evidence type="ECO:0000259" key="4">
    <source>
        <dbReference type="PROSITE" id="PS51077"/>
    </source>
</evidence>
<sequence length="253" mass="28658">MNESTEKKKPVIQSLQVGMSILQVVNDYRRPMKFSEILEETGITKSNLYKYLNTLIELGMLYKSYHTGRYSLGPKMVEFGMNATNNDNVIEQITPYLEEIKENFNETVLFSKWTVGGPMILKIVHGSHMFNIGAEIGSLMPIYSATGKLFGAFASGDYESWKEEQLEHQGKEKASLLEKEFKDIWNKKISFAEDALAPSVSSIAVPVLNFENKLIGTITVVGFAERMNNESRDNLIEYILMKQQEISNIFGGK</sequence>
<feature type="domain" description="HTH iclR-type" evidence="4">
    <location>
        <begin position="12"/>
        <end position="74"/>
    </location>
</feature>
<dbReference type="CDD" id="cd00090">
    <property type="entry name" value="HTH_ARSR"/>
    <property type="match status" value="1"/>
</dbReference>
<dbReference type="GO" id="GO:0045892">
    <property type="term" value="P:negative regulation of DNA-templated transcription"/>
    <property type="evidence" value="ECO:0007669"/>
    <property type="project" value="TreeGrafter"/>
</dbReference>
<dbReference type="PROSITE" id="PS51078">
    <property type="entry name" value="ICLR_ED"/>
    <property type="match status" value="1"/>
</dbReference>
<evidence type="ECO:0000256" key="1">
    <source>
        <dbReference type="ARBA" id="ARBA00023015"/>
    </source>
</evidence>
<dbReference type="Gene3D" id="3.30.450.40">
    <property type="match status" value="1"/>
</dbReference>
<protein>
    <submittedName>
        <fullName evidence="6">IclR family transcriptional regulator</fullName>
    </submittedName>
</protein>
<evidence type="ECO:0000259" key="5">
    <source>
        <dbReference type="PROSITE" id="PS51078"/>
    </source>
</evidence>
<dbReference type="InterPro" id="IPR011991">
    <property type="entry name" value="ArsR-like_HTH"/>
</dbReference>
<evidence type="ECO:0000313" key="7">
    <source>
        <dbReference type="Proteomes" id="UP000240509"/>
    </source>
</evidence>
<evidence type="ECO:0000256" key="2">
    <source>
        <dbReference type="ARBA" id="ARBA00023125"/>
    </source>
</evidence>
<dbReference type="SMART" id="SM00346">
    <property type="entry name" value="HTH_ICLR"/>
    <property type="match status" value="1"/>
</dbReference>
<proteinExistence type="predicted"/>
<feature type="domain" description="IclR-ED" evidence="5">
    <location>
        <begin position="75"/>
        <end position="252"/>
    </location>
</feature>
<dbReference type="InterPro" id="IPR014757">
    <property type="entry name" value="Tscrpt_reg_IclR_C"/>
</dbReference>
<dbReference type="OrthoDB" id="2288166at2"/>
<name>A0A2T4U3M2_9BACI</name>
<dbReference type="GO" id="GO:0003700">
    <property type="term" value="F:DNA-binding transcription factor activity"/>
    <property type="evidence" value="ECO:0007669"/>
    <property type="project" value="TreeGrafter"/>
</dbReference>